<accession>A0A074X324</accession>
<evidence type="ECO:0000256" key="5">
    <source>
        <dbReference type="ARBA" id="ARBA00023180"/>
    </source>
</evidence>
<keyword evidence="6" id="KW-0732">Signal</keyword>
<dbReference type="OrthoDB" id="443318at2759"/>
<protein>
    <recommendedName>
        <fullName evidence="6">Carboxypeptidase</fullName>
        <ecNumber evidence="6">3.4.16.-</ecNumber>
    </recommendedName>
</protein>
<dbReference type="InterPro" id="IPR018202">
    <property type="entry name" value="Ser_caboxypep_ser_AS"/>
</dbReference>
<keyword evidence="2 6" id="KW-0121">Carboxypeptidase</keyword>
<organism evidence="8 9">
    <name type="scientific">Aureobasidium namibiae CBS 147.97</name>
    <dbReference type="NCBI Taxonomy" id="1043004"/>
    <lineage>
        <taxon>Eukaryota</taxon>
        <taxon>Fungi</taxon>
        <taxon>Dikarya</taxon>
        <taxon>Ascomycota</taxon>
        <taxon>Pezizomycotina</taxon>
        <taxon>Dothideomycetes</taxon>
        <taxon>Dothideomycetidae</taxon>
        <taxon>Dothideales</taxon>
        <taxon>Saccotheciaceae</taxon>
        <taxon>Aureobasidium</taxon>
    </lineage>
</organism>
<keyword evidence="5" id="KW-0325">Glycoprotein</keyword>
<evidence type="ECO:0000256" key="6">
    <source>
        <dbReference type="RuleBase" id="RU361156"/>
    </source>
</evidence>
<dbReference type="PRINTS" id="PR00724">
    <property type="entry name" value="CRBOXYPTASEC"/>
</dbReference>
<dbReference type="HOGENOM" id="CLU_008523_10_3_1"/>
<name>A0A074X324_9PEZI</name>
<gene>
    <name evidence="8" type="ORF">M436DRAFT_57299</name>
</gene>
<dbReference type="GO" id="GO:0006508">
    <property type="term" value="P:proteolysis"/>
    <property type="evidence" value="ECO:0007669"/>
    <property type="project" value="UniProtKB-KW"/>
</dbReference>
<dbReference type="PANTHER" id="PTHR11802">
    <property type="entry name" value="SERINE PROTEASE FAMILY S10 SERINE CARBOXYPEPTIDASE"/>
    <property type="match status" value="1"/>
</dbReference>
<keyword evidence="4 6" id="KW-0378">Hydrolase</keyword>
<evidence type="ECO:0000256" key="4">
    <source>
        <dbReference type="ARBA" id="ARBA00022801"/>
    </source>
</evidence>
<keyword evidence="9" id="KW-1185">Reference proteome</keyword>
<dbReference type="InterPro" id="IPR033124">
    <property type="entry name" value="Ser_caboxypep_his_AS"/>
</dbReference>
<dbReference type="PANTHER" id="PTHR11802:SF404">
    <property type="entry name" value="CARBOXYPEPTIDASE"/>
    <property type="match status" value="1"/>
</dbReference>
<dbReference type="RefSeq" id="XP_013423160.1">
    <property type="nucleotide sequence ID" value="XM_013567706.1"/>
</dbReference>
<evidence type="ECO:0000256" key="7">
    <source>
        <dbReference type="SAM" id="MobiDB-lite"/>
    </source>
</evidence>
<feature type="chain" id="PRO_5005104617" description="Carboxypeptidase" evidence="6">
    <location>
        <begin position="19"/>
        <end position="704"/>
    </location>
</feature>
<dbReference type="Gene3D" id="3.40.50.1820">
    <property type="entry name" value="alpha/beta hydrolase"/>
    <property type="match status" value="1"/>
</dbReference>
<dbReference type="PROSITE" id="PS00131">
    <property type="entry name" value="CARBOXYPEPT_SER_SER"/>
    <property type="match status" value="1"/>
</dbReference>
<dbReference type="InterPro" id="IPR001563">
    <property type="entry name" value="Peptidase_S10"/>
</dbReference>
<dbReference type="STRING" id="1043004.A0A074X324"/>
<dbReference type="AlphaFoldDB" id="A0A074X324"/>
<dbReference type="GeneID" id="25412464"/>
<dbReference type="Pfam" id="PF00450">
    <property type="entry name" value="Peptidase_S10"/>
    <property type="match status" value="1"/>
</dbReference>
<dbReference type="SUPFAM" id="SSF53474">
    <property type="entry name" value="alpha/beta-Hydrolases"/>
    <property type="match status" value="1"/>
</dbReference>
<keyword evidence="3 6" id="KW-0645">Protease</keyword>
<evidence type="ECO:0000256" key="2">
    <source>
        <dbReference type="ARBA" id="ARBA00022645"/>
    </source>
</evidence>
<comment type="similarity">
    <text evidence="1 6">Belongs to the peptidase S10 family.</text>
</comment>
<reference evidence="8 9" key="1">
    <citation type="journal article" date="2014" name="BMC Genomics">
        <title>Genome sequencing of four Aureobasidium pullulans varieties: biotechnological potential, stress tolerance, and description of new species.</title>
        <authorList>
            <person name="Gostin Ar C."/>
            <person name="Ohm R.A."/>
            <person name="Kogej T."/>
            <person name="Sonjak S."/>
            <person name="Turk M."/>
            <person name="Zajc J."/>
            <person name="Zalar P."/>
            <person name="Grube M."/>
            <person name="Sun H."/>
            <person name="Han J."/>
            <person name="Sharma A."/>
            <person name="Chiniquy J."/>
            <person name="Ngan C.Y."/>
            <person name="Lipzen A."/>
            <person name="Barry K."/>
            <person name="Grigoriev I.V."/>
            <person name="Gunde-Cimerman N."/>
        </authorList>
    </citation>
    <scope>NUCLEOTIDE SEQUENCE [LARGE SCALE GENOMIC DNA]</scope>
    <source>
        <strain evidence="8 9">CBS 147.97</strain>
    </source>
</reference>
<feature type="region of interest" description="Disordered" evidence="7">
    <location>
        <begin position="635"/>
        <end position="658"/>
    </location>
</feature>
<dbReference type="EMBL" id="KL584724">
    <property type="protein sequence ID" value="KEQ69031.1"/>
    <property type="molecule type" value="Genomic_DNA"/>
</dbReference>
<feature type="signal peptide" evidence="6">
    <location>
        <begin position="1"/>
        <end position="18"/>
    </location>
</feature>
<dbReference type="GO" id="GO:0004185">
    <property type="term" value="F:serine-type carboxypeptidase activity"/>
    <property type="evidence" value="ECO:0007669"/>
    <property type="project" value="UniProtKB-UniRule"/>
</dbReference>
<dbReference type="EC" id="3.4.16.-" evidence="6"/>
<evidence type="ECO:0000256" key="1">
    <source>
        <dbReference type="ARBA" id="ARBA00009431"/>
    </source>
</evidence>
<evidence type="ECO:0000313" key="8">
    <source>
        <dbReference type="EMBL" id="KEQ69031.1"/>
    </source>
</evidence>
<evidence type="ECO:0000313" key="9">
    <source>
        <dbReference type="Proteomes" id="UP000027730"/>
    </source>
</evidence>
<dbReference type="GO" id="GO:0000324">
    <property type="term" value="C:fungal-type vacuole"/>
    <property type="evidence" value="ECO:0007669"/>
    <property type="project" value="TreeGrafter"/>
</dbReference>
<evidence type="ECO:0000256" key="3">
    <source>
        <dbReference type="ARBA" id="ARBA00022670"/>
    </source>
</evidence>
<dbReference type="PROSITE" id="PS00560">
    <property type="entry name" value="CARBOXYPEPT_SER_HIS"/>
    <property type="match status" value="1"/>
</dbReference>
<dbReference type="MEROPS" id="S10.016"/>
<sequence>MRYTIISSLLAAPLLALAQFPPPVEYSNILRSPINENITIAYKTPPAGTCTTAFSTQKQFTGYIGLPPFTLQPIQQNYSINTFFWFTEARQNPETAPLTIWINGGPGSSSMIGMFAENGPCEVIQMPDGSYGTQARMWGWDRSSNVLFIDQPAQVGLSYDTLTNMTYDLFGDRYYPLDGTVNIPDNEEGTPDYAFMNGTFGSGDPSSTSNTTDISARAAWHFLQSFLSAFPQYNPGVQPNSSNVATTGVNLFAESYGGTYGPTFANYFEEQNRKRENGTIPKNSTLEIKLTSLGIVNGLIDSLIQDYYYATFAYNNTYGVQTISQTDELNLIESYNNECSRETIQCRTVANASDPEGEGDSQQANMACVKALYDCNGLMGPFQRNNLSVYDIRVENPSPDPPNAYLEYLNTASVQKAIGARVNYTTSSNAVFNAFIRTGDSMRGGQIQEIANLLRAGVRVSLMYGDADYICNWKGGEAASFAVAAALADFPSNSSKSSYLSGWNSAGYADIVVNTTYVGGAVRQFGNFSFSRIYDAGHTVPFYQPETAFTVFTRIIDGTDLSTGEAVDLRNFTSSGPMNSTHTNSPLAKQPEPTCWIRAIHDTCSAEQIEEMQDSKGIVAAGIWYSNSKEYVAPSSTVTAGKPGTPVTQSSSSKSSSSTSTVALTGVFTATATPSPSQGGAGEVRAMHKWIQSLLVLCVLTVVM</sequence>
<proteinExistence type="inferred from homology"/>
<dbReference type="Proteomes" id="UP000027730">
    <property type="component" value="Unassembled WGS sequence"/>
</dbReference>
<dbReference type="InterPro" id="IPR029058">
    <property type="entry name" value="AB_hydrolase_fold"/>
</dbReference>